<organism evidence="5 6">
    <name type="scientific">Acanthosepion pharaonis</name>
    <name type="common">Pharaoh cuttlefish</name>
    <name type="synonym">Sepia pharaonis</name>
    <dbReference type="NCBI Taxonomy" id="158019"/>
    <lineage>
        <taxon>Eukaryota</taxon>
        <taxon>Metazoa</taxon>
        <taxon>Spiralia</taxon>
        <taxon>Lophotrochozoa</taxon>
        <taxon>Mollusca</taxon>
        <taxon>Cephalopoda</taxon>
        <taxon>Coleoidea</taxon>
        <taxon>Decapodiformes</taxon>
        <taxon>Sepiida</taxon>
        <taxon>Sepiina</taxon>
        <taxon>Sepiidae</taxon>
        <taxon>Acanthosepion</taxon>
    </lineage>
</organism>
<evidence type="ECO:0000259" key="4">
    <source>
        <dbReference type="Pfam" id="PF10374"/>
    </source>
</evidence>
<dbReference type="InterPro" id="IPR019458">
    <property type="entry name" value="Est1-like_N"/>
</dbReference>
<feature type="compositionally biased region" description="Polar residues" evidence="2">
    <location>
        <begin position="855"/>
        <end position="880"/>
    </location>
</feature>
<evidence type="ECO:0000259" key="3">
    <source>
        <dbReference type="Pfam" id="PF10373"/>
    </source>
</evidence>
<dbReference type="PANTHER" id="PTHR15696">
    <property type="entry name" value="SMG-7 SUPPRESSOR WITH MORPHOLOGICAL EFFECT ON GENITALIA PROTEIN 7"/>
    <property type="match status" value="1"/>
</dbReference>
<feature type="region of interest" description="Disordered" evidence="2">
    <location>
        <begin position="1114"/>
        <end position="1152"/>
    </location>
</feature>
<accession>A0A812DCN5</accession>
<keyword evidence="1" id="KW-0866">Nonsense-mediated mRNA decay</keyword>
<feature type="domain" description="Telomerase activating protein Est1-like N-terminal" evidence="4">
    <location>
        <begin position="54"/>
        <end position="167"/>
    </location>
</feature>
<evidence type="ECO:0000313" key="6">
    <source>
        <dbReference type="Proteomes" id="UP000597762"/>
    </source>
</evidence>
<dbReference type="Pfam" id="PF10373">
    <property type="entry name" value="EST1_DNA_bind"/>
    <property type="match status" value="1"/>
</dbReference>
<feature type="compositionally biased region" description="Polar residues" evidence="2">
    <location>
        <begin position="1067"/>
        <end position="1082"/>
    </location>
</feature>
<feature type="region of interest" description="Disordered" evidence="2">
    <location>
        <begin position="580"/>
        <end position="937"/>
    </location>
</feature>
<dbReference type="InterPro" id="IPR011990">
    <property type="entry name" value="TPR-like_helical_dom_sf"/>
</dbReference>
<gene>
    <name evidence="5" type="ORF">SPHA_52849</name>
</gene>
<dbReference type="Pfam" id="PF10374">
    <property type="entry name" value="EST1"/>
    <property type="match status" value="1"/>
</dbReference>
<protein>
    <submittedName>
        <fullName evidence="5">SMG7</fullName>
    </submittedName>
</protein>
<feature type="region of interest" description="Disordered" evidence="2">
    <location>
        <begin position="493"/>
        <end position="539"/>
    </location>
</feature>
<feature type="compositionally biased region" description="Polar residues" evidence="2">
    <location>
        <begin position="804"/>
        <end position="818"/>
    </location>
</feature>
<evidence type="ECO:0000256" key="2">
    <source>
        <dbReference type="SAM" id="MobiDB-lite"/>
    </source>
</evidence>
<dbReference type="InterPro" id="IPR018834">
    <property type="entry name" value="DNA/RNA-bd_Est1-type"/>
</dbReference>
<dbReference type="GO" id="GO:0000184">
    <property type="term" value="P:nuclear-transcribed mRNA catabolic process, nonsense-mediated decay"/>
    <property type="evidence" value="ECO:0007669"/>
    <property type="project" value="UniProtKB-KW"/>
</dbReference>
<feature type="compositionally biased region" description="Low complexity" evidence="2">
    <location>
        <begin position="496"/>
        <end position="511"/>
    </location>
</feature>
<dbReference type="Gene3D" id="1.25.40.10">
    <property type="entry name" value="Tetratricopeptide repeat domain"/>
    <property type="match status" value="1"/>
</dbReference>
<evidence type="ECO:0000313" key="5">
    <source>
        <dbReference type="EMBL" id="CAE1298901.1"/>
    </source>
</evidence>
<dbReference type="OrthoDB" id="69928at2759"/>
<feature type="domain" description="DNA/RNA-binding" evidence="3">
    <location>
        <begin position="170"/>
        <end position="440"/>
    </location>
</feature>
<feature type="compositionally biased region" description="Basic and acidic residues" evidence="2">
    <location>
        <begin position="521"/>
        <end position="538"/>
    </location>
</feature>
<evidence type="ECO:0000256" key="1">
    <source>
        <dbReference type="ARBA" id="ARBA00023161"/>
    </source>
</evidence>
<feature type="compositionally biased region" description="Low complexity" evidence="2">
    <location>
        <begin position="775"/>
        <end position="799"/>
    </location>
</feature>
<dbReference type="Proteomes" id="UP000597762">
    <property type="component" value="Unassembled WGS sequence"/>
</dbReference>
<dbReference type="GO" id="GO:0042162">
    <property type="term" value="F:telomeric DNA binding"/>
    <property type="evidence" value="ECO:0007669"/>
    <property type="project" value="TreeGrafter"/>
</dbReference>
<feature type="compositionally biased region" description="Low complexity" evidence="2">
    <location>
        <begin position="896"/>
        <end position="908"/>
    </location>
</feature>
<dbReference type="GO" id="GO:0070034">
    <property type="term" value="F:telomerase RNA binding"/>
    <property type="evidence" value="ECO:0007669"/>
    <property type="project" value="TreeGrafter"/>
</dbReference>
<dbReference type="GO" id="GO:0005697">
    <property type="term" value="C:telomerase holoenzyme complex"/>
    <property type="evidence" value="ECO:0007669"/>
    <property type="project" value="TreeGrafter"/>
</dbReference>
<reference evidence="5" key="1">
    <citation type="submission" date="2021-01" db="EMBL/GenBank/DDBJ databases">
        <authorList>
            <person name="Li R."/>
            <person name="Bekaert M."/>
        </authorList>
    </citation>
    <scope>NUCLEOTIDE SEQUENCE</scope>
    <source>
        <strain evidence="5">Farmed</strain>
    </source>
</reference>
<dbReference type="PANTHER" id="PTHR15696:SF5">
    <property type="entry name" value="NONSENSE-MEDIATED MRNA DECAY FACTOR SMG7"/>
    <property type="match status" value="1"/>
</dbReference>
<proteinExistence type="predicted"/>
<sequence>MSTAPQVLRQAEALKATVADPSKNVSEVWVSRQKLEDLYKKLLIMDLEYALDKKVEQDLWNHAFKNQINILQTQAKDNQNPKRLEVQASLNLFLETASGFYLQLLQLLCATFKLDLPFRRKSSAYGIMKEKNPLKAKITPPKKNSCLYICQHCLVHLGDIARYRQEVDQAQTYYWHAANLVPSNGQPYNQLAILEAARGNKLTTVFYYIRSLAVRHPFPVAATNLEKFYGKLAKDSTDFKGKLSMSEVIAAFLQFHALIHLNADFDRAAGLSEKLLSSLPAHVTSQSFSTPMLIQIIAINLFTMHHAKRQMNDGVFEATGQNEKQEYLSKDEEKGFEMAFNFTVLLLDILLHYTPKQEQKLRDFFTLPAIKILLDWLWSHPLYFCNNFLKSSNVWSNLSKLLNTVQDQPLNGESLDLPKYFDMPLPEDHDLRCFQPIEKAHSNYNFDVGKKCPTAEVEVQLRAQRLVNHGKWIVEKCSDLRLLSMQVTKSGRLHFQSPGNQPPVQNQQQQQYRVPCSNATDGKENKGDIGHSNVDKKPSRQNVAIQAIIQKQNQNPDKNSPDKEVKNINKQLMKISNDNQSKACNMNPHRYLLGVPTTDPQFMKPGGNRPVSIASTQQSVTKPGVSPHSTAPSPLNLLPPSPTPNNVNTNQFSPSLQYRGPSPSFSSHVPIPPVNVRQQQQQMQQQQQQQYPPVSQTQFPRRGPYLPSQPPTQIQGGVNERYPGGGNNPMNRLMSAGGPLPPQPDSNQFSVGNTAPPPPPPHFTGGGLVRPPPSQQQQGPQASAQSSQGQGPVPSSQVPAIPPNFTSSQSFLPPSSKFSVAVPSQPPNGGPLSNHQFLSFSSQPPPPGPSHYPQAYNSSGDSLKGQKPTNNMQCQKSTPSPIGGPLGGPHQNPVSHHQQQQQASHQQGLGQGQPQPPQPPQSQVHPESLNKSLLNPLGTLSQSLGLSLANSCSPTEDTDPGDLQQSCDEFNTDTSEILGGFSHLVAIQPPKSTQIEFLASSKPFQGHAEGVPKPDSPPATLGKNLLGTDNECLSGTSHEINSQPGTYSLFSSSPWSVHITAAGDSKSLGSSPFSSQASSIRNSPDPLSENYGPDSSLVTTNFGSFGFTFSSSTDHWGTSQPATVPQQPPPAAAAATAAAAVPQQMPTGPARVTPSYLLHGNIQNLWPIPGPSPLKKLLEVQKQQRQNDPH</sequence>
<feature type="region of interest" description="Disordered" evidence="2">
    <location>
        <begin position="1065"/>
        <end position="1095"/>
    </location>
</feature>
<dbReference type="SUPFAM" id="SSF48452">
    <property type="entry name" value="TPR-like"/>
    <property type="match status" value="1"/>
</dbReference>
<keyword evidence="6" id="KW-1185">Reference proteome</keyword>
<feature type="region of interest" description="Disordered" evidence="2">
    <location>
        <begin position="1004"/>
        <end position="1023"/>
    </location>
</feature>
<name>A0A812DCN5_ACAPH</name>
<feature type="compositionally biased region" description="Low complexity" evidence="2">
    <location>
        <begin position="678"/>
        <end position="690"/>
    </location>
</feature>
<dbReference type="EMBL" id="CAHIKZ030003326">
    <property type="protein sequence ID" value="CAE1298901.1"/>
    <property type="molecule type" value="Genomic_DNA"/>
</dbReference>
<feature type="compositionally biased region" description="Low complexity" evidence="2">
    <location>
        <begin position="1132"/>
        <end position="1144"/>
    </location>
</feature>
<comment type="caution">
    <text evidence="5">The sequence shown here is derived from an EMBL/GenBank/DDBJ whole genome shotgun (WGS) entry which is preliminary data.</text>
</comment>
<dbReference type="InterPro" id="IPR045153">
    <property type="entry name" value="Est1/Ebs1-like"/>
</dbReference>
<dbReference type="AlphaFoldDB" id="A0A812DCN5"/>